<keyword evidence="3" id="KW-1133">Transmembrane helix</keyword>
<feature type="domain" description="Carboxylesterase type B" evidence="4">
    <location>
        <begin position="173"/>
        <end position="683"/>
    </location>
</feature>
<dbReference type="Proteomes" id="UP000003860">
    <property type="component" value="Unassembled WGS sequence"/>
</dbReference>
<dbReference type="eggNOG" id="COG2272">
    <property type="taxonomic scope" value="Bacteria"/>
</dbReference>
<dbReference type="SUPFAM" id="SSF53474">
    <property type="entry name" value="alpha/beta-Hydrolases"/>
    <property type="match status" value="1"/>
</dbReference>
<dbReference type="InterPro" id="IPR002018">
    <property type="entry name" value="CarbesteraseB"/>
</dbReference>
<name>F1TGM4_9FIRM</name>
<reference evidence="5" key="2">
    <citation type="submission" date="2011-01" db="EMBL/GenBank/DDBJ databases">
        <title>The Non-contiguous Finished genome of Clostridium papyrosolvens.</title>
        <authorList>
            <person name="Lucas S."/>
            <person name="Copeland A."/>
            <person name="Lapidus A."/>
            <person name="Cheng J.-F."/>
            <person name="Goodwin L."/>
            <person name="Pitluck S."/>
            <person name="Misra M."/>
            <person name="Chertkov O."/>
            <person name="Detter J.C."/>
            <person name="Han C."/>
            <person name="Tapia R."/>
            <person name="Land M."/>
            <person name="Hauser L."/>
            <person name="Kyrpides N."/>
            <person name="Ivanova N."/>
            <person name="Pagani I."/>
            <person name="Mouttaki H."/>
            <person name="He Z."/>
            <person name="Zhou J."/>
            <person name="Hemme C.L."/>
            <person name="Woyke T."/>
        </authorList>
    </citation>
    <scope>NUCLEOTIDE SEQUENCE [LARGE SCALE GENOMIC DNA]</scope>
    <source>
        <strain evidence="5">DSM 2782</strain>
    </source>
</reference>
<dbReference type="ESTHER" id="9clot-f1tgm4">
    <property type="family name" value="Carb_B_Bacteria"/>
</dbReference>
<evidence type="ECO:0000256" key="2">
    <source>
        <dbReference type="ARBA" id="ARBA00022801"/>
    </source>
</evidence>
<comment type="similarity">
    <text evidence="1">Belongs to the type-B carboxylesterase/lipase family.</text>
</comment>
<dbReference type="InterPro" id="IPR019826">
    <property type="entry name" value="Carboxylesterase_B_AS"/>
</dbReference>
<proteinExistence type="inferred from homology"/>
<feature type="transmembrane region" description="Helical" evidence="3">
    <location>
        <begin position="53"/>
        <end position="73"/>
    </location>
</feature>
<feature type="transmembrane region" description="Helical" evidence="3">
    <location>
        <begin position="12"/>
        <end position="32"/>
    </location>
</feature>
<gene>
    <name evidence="5" type="ORF">Cpap_0294</name>
</gene>
<dbReference type="Pfam" id="PF00135">
    <property type="entry name" value="COesterase"/>
    <property type="match status" value="1"/>
</dbReference>
<keyword evidence="3" id="KW-0812">Transmembrane</keyword>
<dbReference type="GO" id="GO:0016787">
    <property type="term" value="F:hydrolase activity"/>
    <property type="evidence" value="ECO:0007669"/>
    <property type="project" value="UniProtKB-KW"/>
</dbReference>
<evidence type="ECO:0000313" key="6">
    <source>
        <dbReference type="Proteomes" id="UP000003860"/>
    </source>
</evidence>
<dbReference type="STRING" id="588581.Cpap_0294"/>
<sequence length="720" mass="79769">MPFFIIAQPMSIYFYIITIYYIYVRIIINYIFNNLILLIYNKILKGGVFLKKLVFAISVFLICAVSSTCFAIQSSSSVAPEPIQALDSLSNQIETLPSSAFKNPKTSDTQKQALLKQIKDTYSLVQKANFKSAVNKLNKDIKKKITVLIVPSKQPKLIEGMNTCVVSIKNASKTIITTEYGKIAGVDAGFGSWKWTGIPYAKPPVGELRWKAPVNPEAWQGVRLSTEDFTRCTQPVANKQWLPQNKLMGSEDCLYLNIFRPKTFKEKLPVYFWIHGGGNVMGGADDYDLSNFANITNMVVVVIQYRLGPFGWFYNTALNPDGTAEDKSGNYANLDMIQALKWVKNNIDSFGGDHNNVTIAGESAGGFQVMNLMISPLAKGLFHKAISQSAAGSNAPVQSASALSASAVEKLLVMDGTCKDLDQAATYSKTMTNTQIEKYLRSKSAEDIAKSVMNESGGITSITSIADGLVLSGPLSKAFESGNYNHVPVIIGCNSDEMKPFFPFTFGSASTTTGHKWADIYNVLGLEQPSMSLDDVMPANSTDIQLFDTVTNYSSSYWKSALDGYTRLLKKHQDDVYSYWFKWGSENSAPSPFNYLFGAGHSFDMDFFFGPNSKSLAGSAYIDANKNGREALQNAMSSYLKSFSLSGNPNTNNSSLPIWKKWSNSDNTSKSIILTADYNKAKISMSNTEYSREEIELEVNKLPSPAKEMTYALMWYLYQW</sequence>
<accession>F1TGM4</accession>
<dbReference type="PROSITE" id="PS00941">
    <property type="entry name" value="CARBOXYLESTERASE_B_2"/>
    <property type="match status" value="1"/>
</dbReference>
<dbReference type="InterPro" id="IPR019819">
    <property type="entry name" value="Carboxylesterase_B_CS"/>
</dbReference>
<evidence type="ECO:0000313" key="5">
    <source>
        <dbReference type="EMBL" id="EGD46355.1"/>
    </source>
</evidence>
<dbReference type="InterPro" id="IPR029058">
    <property type="entry name" value="AB_hydrolase_fold"/>
</dbReference>
<keyword evidence="3" id="KW-0472">Membrane</keyword>
<dbReference type="Gene3D" id="3.40.50.1820">
    <property type="entry name" value="alpha/beta hydrolase"/>
    <property type="match status" value="1"/>
</dbReference>
<dbReference type="PROSITE" id="PS00122">
    <property type="entry name" value="CARBOXYLESTERASE_B_1"/>
    <property type="match status" value="1"/>
</dbReference>
<dbReference type="AlphaFoldDB" id="F1TGM4"/>
<dbReference type="EMBL" id="ACXX02000014">
    <property type="protein sequence ID" value="EGD46355.1"/>
    <property type="molecule type" value="Genomic_DNA"/>
</dbReference>
<evidence type="ECO:0000259" key="4">
    <source>
        <dbReference type="Pfam" id="PF00135"/>
    </source>
</evidence>
<comment type="caution">
    <text evidence="5">The sequence shown here is derived from an EMBL/GenBank/DDBJ whole genome shotgun (WGS) entry which is preliminary data.</text>
</comment>
<reference evidence="5" key="1">
    <citation type="submission" date="2009-07" db="EMBL/GenBank/DDBJ databases">
        <authorList>
            <consortium name="US DOE Joint Genome Institute (JGI-PGF)"/>
            <person name="Lucas S."/>
            <person name="Copeland A."/>
            <person name="Lapidus A."/>
            <person name="Glavina del Rio T."/>
            <person name="Tice H."/>
            <person name="Bruce D."/>
            <person name="Goodwin L."/>
            <person name="Pitluck S."/>
            <person name="Larimer F."/>
            <person name="Land M.L."/>
            <person name="Mouttaki H."/>
            <person name="He Z."/>
            <person name="Zhou J."/>
            <person name="Hemme C.L."/>
        </authorList>
    </citation>
    <scope>NUCLEOTIDE SEQUENCE</scope>
    <source>
        <strain evidence="5">DSM 2782</strain>
    </source>
</reference>
<dbReference type="InterPro" id="IPR050309">
    <property type="entry name" value="Type-B_Carboxylest/Lipase"/>
</dbReference>
<protein>
    <submittedName>
        <fullName evidence="5">Carboxylesterase type B</fullName>
    </submittedName>
</protein>
<evidence type="ECO:0000256" key="1">
    <source>
        <dbReference type="ARBA" id="ARBA00005964"/>
    </source>
</evidence>
<organism evidence="5 6">
    <name type="scientific">Ruminiclostridium papyrosolvens DSM 2782</name>
    <dbReference type="NCBI Taxonomy" id="588581"/>
    <lineage>
        <taxon>Bacteria</taxon>
        <taxon>Bacillati</taxon>
        <taxon>Bacillota</taxon>
        <taxon>Clostridia</taxon>
        <taxon>Eubacteriales</taxon>
        <taxon>Oscillospiraceae</taxon>
        <taxon>Ruminiclostridium</taxon>
    </lineage>
</organism>
<dbReference type="PANTHER" id="PTHR11559">
    <property type="entry name" value="CARBOXYLESTERASE"/>
    <property type="match status" value="1"/>
</dbReference>
<evidence type="ECO:0000256" key="3">
    <source>
        <dbReference type="SAM" id="Phobius"/>
    </source>
</evidence>
<keyword evidence="6" id="KW-1185">Reference proteome</keyword>
<keyword evidence="2" id="KW-0378">Hydrolase</keyword>